<name>A0A2H0RKP0_9BACT</name>
<reference evidence="1 2" key="1">
    <citation type="submission" date="2017-09" db="EMBL/GenBank/DDBJ databases">
        <title>Depth-based differentiation of microbial function through sediment-hosted aquifers and enrichment of novel symbionts in the deep terrestrial subsurface.</title>
        <authorList>
            <person name="Probst A.J."/>
            <person name="Ladd B."/>
            <person name="Jarett J.K."/>
            <person name="Geller-Mcgrath D.E."/>
            <person name="Sieber C.M."/>
            <person name="Emerson J.B."/>
            <person name="Anantharaman K."/>
            <person name="Thomas B.C."/>
            <person name="Malmstrom R."/>
            <person name="Stieglmeier M."/>
            <person name="Klingl A."/>
            <person name="Woyke T."/>
            <person name="Ryan C.M."/>
            <person name="Banfield J.F."/>
        </authorList>
    </citation>
    <scope>NUCLEOTIDE SEQUENCE [LARGE SCALE GENOMIC DNA]</scope>
    <source>
        <strain evidence="1">CG10_big_fil_rev_8_21_14_0_10_45_14</strain>
    </source>
</reference>
<accession>A0A2H0RKP0</accession>
<dbReference type="EMBL" id="PCYL01000009">
    <property type="protein sequence ID" value="PIR47073.1"/>
    <property type="molecule type" value="Genomic_DNA"/>
</dbReference>
<sequence length="186" mass="21956">MEIHHGGYRTAIIVGSLVFKFPRVKGWPMVVKRMFQYARANTAKDTLRFCHEVILLRLEWFWSAIVQNWTEHRCWKMTRANYLAPVYFSVGLLNLCVAVRGDVPSLEEWFSVLQKLPEDATRYLSCTDPHDTFTHNVRRTASEYVFVDYGDKINHGEAPITEFFIKWKLVLEEILRIDSRKHDNTF</sequence>
<organism evidence="1 2">
    <name type="scientific">Candidatus Vogelbacteria bacterium CG10_big_fil_rev_8_21_14_0_10_45_14</name>
    <dbReference type="NCBI Taxonomy" id="1975042"/>
    <lineage>
        <taxon>Bacteria</taxon>
        <taxon>Candidatus Vogeliibacteriota</taxon>
    </lineage>
</organism>
<comment type="caution">
    <text evidence="1">The sequence shown here is derived from an EMBL/GenBank/DDBJ whole genome shotgun (WGS) entry which is preliminary data.</text>
</comment>
<proteinExistence type="predicted"/>
<protein>
    <submittedName>
        <fullName evidence="1">Uncharacterized protein</fullName>
    </submittedName>
</protein>
<dbReference type="Proteomes" id="UP000230833">
    <property type="component" value="Unassembled WGS sequence"/>
</dbReference>
<gene>
    <name evidence="1" type="ORF">COV07_00920</name>
</gene>
<dbReference type="AlphaFoldDB" id="A0A2H0RKP0"/>
<evidence type="ECO:0000313" key="1">
    <source>
        <dbReference type="EMBL" id="PIR47073.1"/>
    </source>
</evidence>
<evidence type="ECO:0000313" key="2">
    <source>
        <dbReference type="Proteomes" id="UP000230833"/>
    </source>
</evidence>